<keyword evidence="1" id="KW-1015">Disulfide bond</keyword>
<dbReference type="Pfam" id="PF00089">
    <property type="entry name" value="Trypsin"/>
    <property type="match status" value="1"/>
</dbReference>
<evidence type="ECO:0000256" key="1">
    <source>
        <dbReference type="ARBA" id="ARBA00023157"/>
    </source>
</evidence>
<dbReference type="InterPro" id="IPR018114">
    <property type="entry name" value="TRYPSIN_HIS"/>
</dbReference>
<dbReference type="PRINTS" id="PR00722">
    <property type="entry name" value="CHYMOTRYPSIN"/>
</dbReference>
<sequence>MPSVYMSQKQRTISGPCAKEVGPKFRCINPNNCGPELRKSLEEVAVCGPGGIGVCCPVISDLNADHCGIRAPAMLAPNYFTHAILAPTYSSRFLPLSTFPMQDGHFFHGALHFKSGYLPSDESSSSANGMGSESSNSSLHEIHYQQPEVHVVEESSAAFDEGGSADSLNNKDSSELLDKIERMIQRMGGMETICIEYPKLSKILLEELSKQCPAPAPFASLHSFSHQENPDLIGQFAFYPDYETPWGRYQREIKGSERNSKSLNHEYNKTLTEMLTELHSQNFSVHVRDAEVKLKSSLSAQELHSLAHGQPSSTSLKLSSNMKTNLEKENSNQTLLDNSSHSLTESFHSKTSKEDINTNLKNVDQGILNQFSRAKHGTNEKVYIMRPGILPLKNDSDGEGRMIRGSGRWNMRDPNFKQKNKQESKNQNLFSHEDTERESRTEFHEKNSQTEAGEQQIYSNNEHRVNEEKENQQWATQKDVTENLMLQIKTQEKTEGIAFKKINSRNNANKNDFYDGSEMWRGIRMGLGIRNSPIEVQATINDGNKMIHLDPKGWNYRSQRTEIAENSYDTIRKGISDTNQQMATKKDKIHPQQNFGLEDDQRTGNSETLHGSETIYLTKNKENTKEKGKCFESKDVGIHIPNENEKVDLQEEKQYPGSVFHLKIKAEDIQIKDEVGHLPTPNGIPEPISASSELEDKPEKTINRSEKEEATQKTENESLLTSLNSSSLPSQIEIQHRNIEGNFERVSERSDIQPSSLNYKEKETVIPPQNENDSFKLVGDKLIFHSSNLYVQSTEIVPLRGRKGDTQQKINEHFTIVKSFLKVHDKAPESVINLLNEDNSFKIEKVSESSKIKVKSEKKELKAVEDNSKMKENIGARSSAVTGVASGITVQLETESEDSKMETEVTSLSPVEERILMQAEEMGSKNKKNFDSYSSNIKDNNEHIAKQLKSEENDSKTESTTIDFVSSNMKNNEFPSNTTTEKNVSRTGNNSDTIFQTLKNKEKEIKNGRRNDNSVALHGYAGEAFQSSNTDAKDIRIPVHPKNKENYSEIGLRLTPAFQSSKIKSKGDKIIIQQETKEDSKTSNPDTEIIFKSLNIQKKIPEAPNIQLRNKMDVVRGGKETLEIPVNPFNLRNKAANFMMKFQNGEENFKIEPGVSETGTEYETEKIVAQYYVSLKKEGNEEMAATKPSFKDKTNKTLKSFRTYKTDLHNNKEIHEAVFSFSSSKKGTLSQPHYKNETDTPNTKEINLEITSESTNLKDEVPENPLQHRKIGTHLFKIIKTGTTFSLPKVENLTKPAGSRNETIHLKKEESAQISFHSPNIDDGITNTRSQTVNENVEKNNFKTQLQTSDGKGNVNKSIVLFNDQDENENEEKTAESELEYLNTQEKAGKEYFNQNDNSKGVEFKEKLSFGARYKFHGIENFNRFDNNKNGNVQQGNGLRQTAIHPIPNSGKEFLQNRHNYSEIRNKERDYIQTFIHSNEDELKRGYLFTENPKGVENLSETDYQKKINHSISTIYSEKNTFSTYPESNNENGETNLTFAMMKPDAKDFKQKHDIFPNIDSVRETINPIEVNHIRLYANFSEESDPDKDLINRSLKSTQVTFIPPENITRVFDRDSHINKMDSYSMNFRNHMELKNSFEGKDSLQLAQKIINSDQNEENKKYLNTEIPSEVDFTSHTSARKANNLLSRTSIEFNSQSLKSDKIKTPKFQVFPVVRNKENYFSTTTDPQHPVILFASQNFEAASTILSSFSTSDEEDSGPKSLKIKTLNLNGDPFDKETATSGKILAAPDILEGSNTSVEIEDVGTSSKSTAKQIPKLIPSINFQTRNGRFRSLPFIRIKRNAETHLNMDEKHHMHGQEAEKPEIKDEVDDTRAKKTLNLKIVYGKVETPYSPSEAIPLSNFGMISKDDEFEKILRLGYRNHLLNKGKVSVLQLNKNVSVYKPGEIKEDEEESSEDVIIGHRRNISSHQPQFIIGGRNEDTPWPWVVGIYEKESMKFICGGTLFNDRHILSAAHCFVKFSKEARFTVIIGSLNRWNKSIHTMDKLHDVKQLFVHEGFKMECYCNDIAILRLEHPLAPDVMPACLPFFDPAGIGERVTVLGWGDTIFHPEKRRTEMGTAILQRVDDLTIFVPSECRRIMSTISGHVLPENFGEYYICAGVPDGSKDACVGDSGGPLLHEDYDGIWSLVGIVSFGYKCGEPGVPGTYSRISYYIPWITDIMNNH</sequence>
<dbReference type="EMBL" id="BMAU01021392">
    <property type="protein sequence ID" value="GFY30267.1"/>
    <property type="molecule type" value="Genomic_DNA"/>
</dbReference>
<name>A0A8X6W955_TRICX</name>
<protein>
    <submittedName>
        <fullName evidence="5">Proclotting enzyme</fullName>
    </submittedName>
</protein>
<feature type="compositionally biased region" description="Polar residues" evidence="3">
    <location>
        <begin position="331"/>
        <end position="346"/>
    </location>
</feature>
<feature type="compositionally biased region" description="Basic and acidic residues" evidence="3">
    <location>
        <begin position="694"/>
        <end position="716"/>
    </location>
</feature>
<feature type="region of interest" description="Disordered" evidence="3">
    <location>
        <begin position="677"/>
        <end position="726"/>
    </location>
</feature>
<keyword evidence="2" id="KW-0378">Hydrolase</keyword>
<feature type="region of interest" description="Disordered" evidence="3">
    <location>
        <begin position="968"/>
        <end position="991"/>
    </location>
</feature>
<dbReference type="InterPro" id="IPR033116">
    <property type="entry name" value="TRYPSIN_SER"/>
</dbReference>
<reference evidence="5" key="1">
    <citation type="submission" date="2020-08" db="EMBL/GenBank/DDBJ databases">
        <title>Multicomponent nature underlies the extraordinary mechanical properties of spider dragline silk.</title>
        <authorList>
            <person name="Kono N."/>
            <person name="Nakamura H."/>
            <person name="Mori M."/>
            <person name="Yoshida Y."/>
            <person name="Ohtoshi R."/>
            <person name="Malay A.D."/>
            <person name="Moran D.A.P."/>
            <person name="Tomita M."/>
            <person name="Numata K."/>
            <person name="Arakawa K."/>
        </authorList>
    </citation>
    <scope>NUCLEOTIDE SEQUENCE</scope>
</reference>
<proteinExistence type="predicted"/>
<accession>A0A8X6W955</accession>
<dbReference type="CDD" id="cd00190">
    <property type="entry name" value="Tryp_SPc"/>
    <property type="match status" value="1"/>
</dbReference>
<feature type="compositionally biased region" description="Basic and acidic residues" evidence="3">
    <location>
        <begin position="410"/>
        <end position="424"/>
    </location>
</feature>
<feature type="compositionally biased region" description="Low complexity" evidence="3">
    <location>
        <begin position="717"/>
        <end position="726"/>
    </location>
</feature>
<keyword evidence="6" id="KW-1185">Reference proteome</keyword>
<dbReference type="PANTHER" id="PTHR24253">
    <property type="entry name" value="TRANSMEMBRANE PROTEASE SERINE"/>
    <property type="match status" value="1"/>
</dbReference>
<evidence type="ECO:0000313" key="5">
    <source>
        <dbReference type="EMBL" id="GFY30267.1"/>
    </source>
</evidence>
<keyword evidence="2" id="KW-0645">Protease</keyword>
<evidence type="ECO:0000259" key="4">
    <source>
        <dbReference type="PROSITE" id="PS50240"/>
    </source>
</evidence>
<feature type="domain" description="Peptidase S1" evidence="4">
    <location>
        <begin position="1972"/>
        <end position="2219"/>
    </location>
</feature>
<feature type="compositionally biased region" description="Basic and acidic residues" evidence="3">
    <location>
        <begin position="431"/>
        <end position="448"/>
    </location>
</feature>
<dbReference type="PROSITE" id="PS50240">
    <property type="entry name" value="TRYPSIN_DOM"/>
    <property type="match status" value="1"/>
</dbReference>
<dbReference type="PROSITE" id="PS00135">
    <property type="entry name" value="TRYPSIN_SER"/>
    <property type="match status" value="1"/>
</dbReference>
<dbReference type="SUPFAM" id="SSF50494">
    <property type="entry name" value="Trypsin-like serine proteases"/>
    <property type="match status" value="1"/>
</dbReference>
<feature type="region of interest" description="Disordered" evidence="3">
    <location>
        <begin position="326"/>
        <end position="351"/>
    </location>
</feature>
<dbReference type="Gene3D" id="2.40.10.10">
    <property type="entry name" value="Trypsin-like serine proteases"/>
    <property type="match status" value="1"/>
</dbReference>
<dbReference type="GO" id="GO:0006508">
    <property type="term" value="P:proteolysis"/>
    <property type="evidence" value="ECO:0007669"/>
    <property type="project" value="UniProtKB-KW"/>
</dbReference>
<feature type="region of interest" description="Disordered" evidence="3">
    <location>
        <begin position="395"/>
        <end position="458"/>
    </location>
</feature>
<dbReference type="PROSITE" id="PS00134">
    <property type="entry name" value="TRYPSIN_HIS"/>
    <property type="match status" value="1"/>
</dbReference>
<evidence type="ECO:0000313" key="6">
    <source>
        <dbReference type="Proteomes" id="UP000887159"/>
    </source>
</evidence>
<dbReference type="Proteomes" id="UP000887159">
    <property type="component" value="Unassembled WGS sequence"/>
</dbReference>
<evidence type="ECO:0000256" key="3">
    <source>
        <dbReference type="SAM" id="MobiDB-lite"/>
    </source>
</evidence>
<dbReference type="PANTHER" id="PTHR24253:SF153">
    <property type="entry name" value="SERINE PROTEASE HEPSIN"/>
    <property type="match status" value="1"/>
</dbReference>
<feature type="compositionally biased region" description="Polar residues" evidence="3">
    <location>
        <begin position="449"/>
        <end position="458"/>
    </location>
</feature>
<organism evidence="5 6">
    <name type="scientific">Trichonephila clavipes</name>
    <name type="common">Golden silk orbweaver</name>
    <name type="synonym">Nephila clavipes</name>
    <dbReference type="NCBI Taxonomy" id="2585209"/>
    <lineage>
        <taxon>Eukaryota</taxon>
        <taxon>Metazoa</taxon>
        <taxon>Ecdysozoa</taxon>
        <taxon>Arthropoda</taxon>
        <taxon>Chelicerata</taxon>
        <taxon>Arachnida</taxon>
        <taxon>Araneae</taxon>
        <taxon>Araneomorphae</taxon>
        <taxon>Entelegynae</taxon>
        <taxon>Araneoidea</taxon>
        <taxon>Nephilidae</taxon>
        <taxon>Trichonephila</taxon>
    </lineage>
</organism>
<dbReference type="GO" id="GO:0004252">
    <property type="term" value="F:serine-type endopeptidase activity"/>
    <property type="evidence" value="ECO:0007669"/>
    <property type="project" value="InterPro"/>
</dbReference>
<dbReference type="InterPro" id="IPR009003">
    <property type="entry name" value="Peptidase_S1_PA"/>
</dbReference>
<dbReference type="InterPro" id="IPR001254">
    <property type="entry name" value="Trypsin_dom"/>
</dbReference>
<dbReference type="InterPro" id="IPR043504">
    <property type="entry name" value="Peptidase_S1_PA_chymotrypsin"/>
</dbReference>
<evidence type="ECO:0000256" key="2">
    <source>
        <dbReference type="RuleBase" id="RU363034"/>
    </source>
</evidence>
<comment type="caution">
    <text evidence="5">The sequence shown here is derived from an EMBL/GenBank/DDBJ whole genome shotgun (WGS) entry which is preliminary data.</text>
</comment>
<gene>
    <name evidence="5" type="ORF">TNCV_4065181</name>
</gene>
<dbReference type="SMART" id="SM00020">
    <property type="entry name" value="Tryp_SPc"/>
    <property type="match status" value="1"/>
</dbReference>
<dbReference type="InterPro" id="IPR001314">
    <property type="entry name" value="Peptidase_S1A"/>
</dbReference>
<keyword evidence="2" id="KW-0720">Serine protease</keyword>